<feature type="compositionally biased region" description="Polar residues" evidence="4">
    <location>
        <begin position="502"/>
        <end position="516"/>
    </location>
</feature>
<evidence type="ECO:0000313" key="8">
    <source>
        <dbReference type="EMBL" id="JAT64031.1"/>
    </source>
</evidence>
<protein>
    <submittedName>
        <fullName evidence="8">Putative basic helix-loop-helix protein At1g06150</fullName>
    </submittedName>
</protein>
<evidence type="ECO:0000256" key="1">
    <source>
        <dbReference type="ARBA" id="ARBA00005510"/>
    </source>
</evidence>
<evidence type="ECO:0000256" key="4">
    <source>
        <dbReference type="SAM" id="MobiDB-lite"/>
    </source>
</evidence>
<dbReference type="GO" id="GO:0046983">
    <property type="term" value="F:protein dimerization activity"/>
    <property type="evidence" value="ECO:0007669"/>
    <property type="project" value="InterPro"/>
</dbReference>
<comment type="similarity">
    <text evidence="1">Belongs to the bHLH protein family.</text>
</comment>
<dbReference type="Pfam" id="PF23176">
    <property type="entry name" value="bHLH_LHW"/>
    <property type="match status" value="1"/>
</dbReference>
<dbReference type="InterPro" id="IPR043561">
    <property type="entry name" value="LHW-like"/>
</dbReference>
<dbReference type="SUPFAM" id="SSF47459">
    <property type="entry name" value="HLH, helix-loop-helix DNA-binding domain"/>
    <property type="match status" value="1"/>
</dbReference>
<dbReference type="InterPro" id="IPR036638">
    <property type="entry name" value="HLH_DNA-bd_sf"/>
</dbReference>
<feature type="domain" description="BHLH" evidence="5">
    <location>
        <begin position="565"/>
        <end position="614"/>
    </location>
</feature>
<name>A0A1D1ZAX9_9ARAE</name>
<gene>
    <name evidence="8" type="primary">At1g06150_6</name>
    <name evidence="6" type="synonym">At1g06150_13</name>
    <name evidence="7" type="synonym">At1g06150_14</name>
    <name evidence="6" type="ORF">g.87956</name>
    <name evidence="7" type="ORF">g.87958</name>
    <name evidence="8" type="ORF">g.87959</name>
</gene>
<dbReference type="InterPro" id="IPR011598">
    <property type="entry name" value="bHLH_dom"/>
</dbReference>
<evidence type="ECO:0000256" key="3">
    <source>
        <dbReference type="ARBA" id="ARBA00023163"/>
    </source>
</evidence>
<feature type="compositionally biased region" description="Basic and acidic residues" evidence="4">
    <location>
        <begin position="566"/>
        <end position="576"/>
    </location>
</feature>
<dbReference type="Pfam" id="PF14215">
    <property type="entry name" value="bHLH-MYC_N"/>
    <property type="match status" value="1"/>
</dbReference>
<feature type="compositionally biased region" description="Low complexity" evidence="4">
    <location>
        <begin position="525"/>
        <end position="535"/>
    </location>
</feature>
<dbReference type="PANTHER" id="PTHR46196:SF3">
    <property type="entry name" value="TRANSCRIPTION FACTOR LHW-LIKE ISOFORM X1"/>
    <property type="match status" value="1"/>
</dbReference>
<evidence type="ECO:0000256" key="2">
    <source>
        <dbReference type="ARBA" id="ARBA00023015"/>
    </source>
</evidence>
<dbReference type="GO" id="GO:0003700">
    <property type="term" value="F:DNA-binding transcription factor activity"/>
    <property type="evidence" value="ECO:0007669"/>
    <property type="project" value="InterPro"/>
</dbReference>
<dbReference type="PANTHER" id="PTHR46196">
    <property type="entry name" value="TRANSCRIPTION FACTOR BHLH155-LIKE ISOFORM X1-RELATED"/>
    <property type="match status" value="1"/>
</dbReference>
<dbReference type="InterPro" id="IPR025610">
    <property type="entry name" value="MYC/MYB_N"/>
</dbReference>
<organism evidence="8">
    <name type="scientific">Anthurium amnicola</name>
    <dbReference type="NCBI Taxonomy" id="1678845"/>
    <lineage>
        <taxon>Eukaryota</taxon>
        <taxon>Viridiplantae</taxon>
        <taxon>Streptophyta</taxon>
        <taxon>Embryophyta</taxon>
        <taxon>Tracheophyta</taxon>
        <taxon>Spermatophyta</taxon>
        <taxon>Magnoliopsida</taxon>
        <taxon>Liliopsida</taxon>
        <taxon>Araceae</taxon>
        <taxon>Pothoideae</taxon>
        <taxon>Potheae</taxon>
        <taxon>Anthurium</taxon>
    </lineage>
</organism>
<dbReference type="EMBL" id="GDJX01003905">
    <property type="protein sequence ID" value="JAT64031.1"/>
    <property type="molecule type" value="Transcribed_RNA"/>
</dbReference>
<keyword evidence="2" id="KW-0805">Transcription regulation</keyword>
<evidence type="ECO:0000259" key="5">
    <source>
        <dbReference type="PROSITE" id="PS50888"/>
    </source>
</evidence>
<feature type="region of interest" description="Disordered" evidence="4">
    <location>
        <begin position="500"/>
        <end position="576"/>
    </location>
</feature>
<dbReference type="PROSITE" id="PS50888">
    <property type="entry name" value="BHLH"/>
    <property type="match status" value="1"/>
</dbReference>
<evidence type="ECO:0000313" key="7">
    <source>
        <dbReference type="EMBL" id="JAT45557.1"/>
    </source>
</evidence>
<accession>A0A1D1ZAX9</accession>
<proteinExistence type="inferred from homology"/>
<dbReference type="AlphaFoldDB" id="A0A1D1ZAX9"/>
<evidence type="ECO:0000313" key="6">
    <source>
        <dbReference type="EMBL" id="JAT40833.1"/>
    </source>
</evidence>
<feature type="compositionally biased region" description="Basic residues" evidence="4">
    <location>
        <begin position="553"/>
        <end position="565"/>
    </location>
</feature>
<keyword evidence="3" id="KW-0804">Transcription</keyword>
<sequence>MGTVTELRQSLRNLCHGTQWKYAVFWKLKHRSRMLLTWEDGYCVPPKPGDAMEDTSQNGLFNAETGIISFSREMDADGSSAGCPIELAVGNMSCHLYSLGEGIIGKVALTGKHRWIFVKSFNSKVPSEYPEEWQVQFAAGIKTILLVPVVPYGVVQLGSLEMVMEDLKVVAYIKDLFSGLQHADEAHLTLDGDSFNPSSSPSSLLGRNFLAFSAVNVSQPIQSQPQLSTKKDLMIPRLEQMTKNVPNVKSHLSPSFRVQEDLSFTQNEAPHILGMDMGVCVDGNSWKAIYNAISGGVIEESWIGNRSLFSDHSEIIEDAIPSFSTKHKFKGPHQCNTKRSAILYFHDDDLQVGCDCCFVEETIDESLGKVDSEEMNHKASGSYLSFPIDSELHKALGPAFLQEHDSCIGDTSFSGENVLTSSSLACKMEETGAHNLVAAEPSGRFMKQSHAEHLLDAVISSFCTSDESAYNPCSGASPSTSSGQFVDSCLTQIKYEGDRSAVDNSGSRSHTKSFSLPKSEFLRTSPTESQSKSSSMLIDKGLQKGQDYEQLKRHMRTPYVGRRKAKGADVHRPRPRDRQLIQDRIKELRELVPNGSKCSIDALLDRTIKHMLFLQSISSQAENLKQYAHSKVDGENLKPTEAAVQENGASWAYDLGSQTEVCPIVVENLDQPGHMLVEMICNEYGLFLEIAQVIKHLELTILKGVMETRSHKLWAHFIVEASRGFHRMDILWPLMQLLQRHCSPITSAF</sequence>
<reference evidence="8" key="1">
    <citation type="submission" date="2015-07" db="EMBL/GenBank/DDBJ databases">
        <title>Transcriptome Assembly of Anthurium amnicola.</title>
        <authorList>
            <person name="Suzuki J."/>
        </authorList>
    </citation>
    <scope>NUCLEOTIDE SEQUENCE</scope>
</reference>
<dbReference type="EMBL" id="GDJX01027103">
    <property type="protein sequence ID" value="JAT40833.1"/>
    <property type="molecule type" value="Transcribed_RNA"/>
</dbReference>
<dbReference type="EMBL" id="GDJX01022379">
    <property type="protein sequence ID" value="JAT45557.1"/>
    <property type="molecule type" value="Transcribed_RNA"/>
</dbReference>